<protein>
    <submittedName>
        <fullName evidence="2">WYL domain-containing protein</fullName>
    </submittedName>
</protein>
<proteinExistence type="predicted"/>
<reference evidence="2" key="1">
    <citation type="submission" date="2020-10" db="EMBL/GenBank/DDBJ databases">
        <authorList>
            <person name="Gilroy R."/>
        </authorList>
    </citation>
    <scope>NUCLEOTIDE SEQUENCE</scope>
    <source>
        <strain evidence="2">23406</strain>
    </source>
</reference>
<dbReference type="PROSITE" id="PS52050">
    <property type="entry name" value="WYL"/>
    <property type="match status" value="1"/>
</dbReference>
<evidence type="ECO:0000313" key="3">
    <source>
        <dbReference type="Proteomes" id="UP000886891"/>
    </source>
</evidence>
<reference evidence="2" key="2">
    <citation type="journal article" date="2021" name="PeerJ">
        <title>Extensive microbial diversity within the chicken gut microbiome revealed by metagenomics and culture.</title>
        <authorList>
            <person name="Gilroy R."/>
            <person name="Ravi A."/>
            <person name="Getino M."/>
            <person name="Pursley I."/>
            <person name="Horton D.L."/>
            <person name="Alikhan N.F."/>
            <person name="Baker D."/>
            <person name="Gharbi K."/>
            <person name="Hall N."/>
            <person name="Watson M."/>
            <person name="Adriaenssens E.M."/>
            <person name="Foster-Nyarko E."/>
            <person name="Jarju S."/>
            <person name="Secka A."/>
            <person name="Antonio M."/>
            <person name="Oren A."/>
            <person name="Chaudhuri R.R."/>
            <person name="La Ragione R."/>
            <person name="Hildebrand F."/>
            <person name="Pallen M.J."/>
        </authorList>
    </citation>
    <scope>NUCLEOTIDE SEQUENCE</scope>
    <source>
        <strain evidence="2">23406</strain>
    </source>
</reference>
<dbReference type="InterPro" id="IPR036390">
    <property type="entry name" value="WH_DNA-bd_sf"/>
</dbReference>
<dbReference type="EMBL" id="DVOH01000031">
    <property type="protein sequence ID" value="HIV00330.1"/>
    <property type="molecule type" value="Genomic_DNA"/>
</dbReference>
<organism evidence="2 3">
    <name type="scientific">Candidatus Stercoripulliclostridium merdipullorum</name>
    <dbReference type="NCBI Taxonomy" id="2840952"/>
    <lineage>
        <taxon>Bacteria</taxon>
        <taxon>Bacillati</taxon>
        <taxon>Bacillota</taxon>
        <taxon>Clostridia</taxon>
        <taxon>Eubacteriales</taxon>
        <taxon>Candidatus Stercoripulliclostridium</taxon>
    </lineage>
</organism>
<gene>
    <name evidence="2" type="ORF">IAB14_04350</name>
</gene>
<evidence type="ECO:0000259" key="1">
    <source>
        <dbReference type="Pfam" id="PF13280"/>
    </source>
</evidence>
<dbReference type="Pfam" id="PF13280">
    <property type="entry name" value="WYL"/>
    <property type="match status" value="1"/>
</dbReference>
<evidence type="ECO:0000313" key="2">
    <source>
        <dbReference type="EMBL" id="HIV00330.1"/>
    </source>
</evidence>
<name>A0A9D1NC83_9FIRM</name>
<dbReference type="AlphaFoldDB" id="A0A9D1NC83"/>
<dbReference type="InterPro" id="IPR026881">
    <property type="entry name" value="WYL_dom"/>
</dbReference>
<dbReference type="PANTHER" id="PTHR34580">
    <property type="match status" value="1"/>
</dbReference>
<dbReference type="PANTHER" id="PTHR34580:SF1">
    <property type="entry name" value="PROTEIN PAFC"/>
    <property type="match status" value="1"/>
</dbReference>
<dbReference type="SUPFAM" id="SSF46785">
    <property type="entry name" value="Winged helix' DNA-binding domain"/>
    <property type="match status" value="1"/>
</dbReference>
<comment type="caution">
    <text evidence="2">The sequence shown here is derived from an EMBL/GenBank/DDBJ whole genome shotgun (WGS) entry which is preliminary data.</text>
</comment>
<sequence>MAKERSYKIKLLKLWEILCRDSDEDHPLTTKQIMDRLQAEGIACDRRTLYSDMEELTRNGFEVMCRRSRNNRYYVVDRKFQLPEIKILIDAVQAAGFITPGKTEELVDKLAALAGSHRARLLKHNIVQFDTVKHLNESIYYSVSDICDAIVAGRQISFRYFDYGAEGECVYRKNGARYLVNPVTTVFAKDNYYLIAYDPKYEGSAVYRVDRMDRVAIEPSERTVPETILHTAADHKVRMFSMYGGKTADVTFEAEVGVIDVLVDQFGKALRLSDAGGGKVTFTATVGISPTFFGWCCTLGNKIKIWRPSGLPNAIGITCNRFWRNKMYL</sequence>
<accession>A0A9D1NC83</accession>
<feature type="domain" description="WYL" evidence="1">
    <location>
        <begin position="144"/>
        <end position="216"/>
    </location>
</feature>
<dbReference type="InterPro" id="IPR051534">
    <property type="entry name" value="CBASS_pafABC_assoc_protein"/>
</dbReference>
<dbReference type="Proteomes" id="UP000886891">
    <property type="component" value="Unassembled WGS sequence"/>
</dbReference>